<comment type="caution">
    <text evidence="2">The sequence shown here is derived from an EMBL/GenBank/DDBJ whole genome shotgun (WGS) entry which is preliminary data.</text>
</comment>
<evidence type="ECO:0000313" key="3">
    <source>
        <dbReference type="Proteomes" id="UP000234474"/>
    </source>
</evidence>
<protein>
    <submittedName>
        <fullName evidence="2">Uncharacterized protein</fullName>
    </submittedName>
</protein>
<accession>A0A2I1BVR7</accession>
<sequence>MQCLLSDNQHVMIVRRLTLRIERTRQEVRLLTRVQNAVACMVEWMSSITGTGSKPPMANYRESEQELFHPSSPSYSRTRSLVHAAHH</sequence>
<feature type="region of interest" description="Disordered" evidence="1">
    <location>
        <begin position="63"/>
        <end position="87"/>
    </location>
</feature>
<name>A0A2I1BVR7_ASPN1</name>
<dbReference type="RefSeq" id="XP_024678077.1">
    <property type="nucleotide sequence ID" value="XM_024832397.1"/>
</dbReference>
<dbReference type="EMBL" id="MSZS01000010">
    <property type="protein sequence ID" value="PKX89482.1"/>
    <property type="molecule type" value="Genomic_DNA"/>
</dbReference>
<evidence type="ECO:0000256" key="1">
    <source>
        <dbReference type="SAM" id="MobiDB-lite"/>
    </source>
</evidence>
<reference evidence="3" key="1">
    <citation type="journal article" date="2018" name="Proc. Natl. Acad. Sci. U.S.A.">
        <title>Linking secondary metabolites to gene clusters through genome sequencing of six diverse Aspergillus species.</title>
        <authorList>
            <person name="Kaerboelling I."/>
            <person name="Vesth T.C."/>
            <person name="Frisvad J.C."/>
            <person name="Nybo J.L."/>
            <person name="Theobald S."/>
            <person name="Kuo A."/>
            <person name="Bowyer P."/>
            <person name="Matsuda Y."/>
            <person name="Mondo S."/>
            <person name="Lyhne E.K."/>
            <person name="Kogle M.E."/>
            <person name="Clum A."/>
            <person name="Lipzen A."/>
            <person name="Salamov A."/>
            <person name="Ngan C.Y."/>
            <person name="Daum C."/>
            <person name="Chiniquy J."/>
            <person name="Barry K."/>
            <person name="LaButti K."/>
            <person name="Haridas S."/>
            <person name="Simmons B.A."/>
            <person name="Magnuson J.K."/>
            <person name="Mortensen U.H."/>
            <person name="Larsen T.O."/>
            <person name="Grigoriev I.V."/>
            <person name="Baker S.E."/>
            <person name="Andersen M.R."/>
        </authorList>
    </citation>
    <scope>NUCLEOTIDE SEQUENCE [LARGE SCALE GENOMIC DNA]</scope>
    <source>
        <strain evidence="3">IBT 16806</strain>
    </source>
</reference>
<organism evidence="2 3">
    <name type="scientific">Aspergillus novofumigatus (strain IBT 16806)</name>
    <dbReference type="NCBI Taxonomy" id="1392255"/>
    <lineage>
        <taxon>Eukaryota</taxon>
        <taxon>Fungi</taxon>
        <taxon>Dikarya</taxon>
        <taxon>Ascomycota</taxon>
        <taxon>Pezizomycotina</taxon>
        <taxon>Eurotiomycetes</taxon>
        <taxon>Eurotiomycetidae</taxon>
        <taxon>Eurotiales</taxon>
        <taxon>Aspergillaceae</taxon>
        <taxon>Aspergillus</taxon>
        <taxon>Aspergillus subgen. Fumigati</taxon>
    </lineage>
</organism>
<dbReference type="AlphaFoldDB" id="A0A2I1BVR7"/>
<gene>
    <name evidence="2" type="ORF">P174DRAFT_59210</name>
</gene>
<dbReference type="GeneID" id="36539733"/>
<keyword evidence="3" id="KW-1185">Reference proteome</keyword>
<dbReference type="Proteomes" id="UP000234474">
    <property type="component" value="Unassembled WGS sequence"/>
</dbReference>
<proteinExistence type="predicted"/>
<evidence type="ECO:0000313" key="2">
    <source>
        <dbReference type="EMBL" id="PKX89482.1"/>
    </source>
</evidence>
<dbReference type="VEuPathDB" id="FungiDB:P174DRAFT_59210"/>